<keyword evidence="3" id="KW-0808">Transferase</keyword>
<dbReference type="AlphaFoldDB" id="A0AAN8VPM0"/>
<dbReference type="GO" id="GO:0000139">
    <property type="term" value="C:Golgi membrane"/>
    <property type="evidence" value="ECO:0007669"/>
    <property type="project" value="UniProtKB-SubCell"/>
</dbReference>
<evidence type="ECO:0000256" key="4">
    <source>
        <dbReference type="ARBA" id="ARBA00022968"/>
    </source>
</evidence>
<keyword evidence="8" id="KW-1185">Reference proteome</keyword>
<evidence type="ECO:0000259" key="6">
    <source>
        <dbReference type="Pfam" id="PF03016"/>
    </source>
</evidence>
<keyword evidence="3" id="KW-0328">Glycosyltransferase</keyword>
<keyword evidence="4" id="KW-0735">Signal-anchor</keyword>
<evidence type="ECO:0000313" key="8">
    <source>
        <dbReference type="Proteomes" id="UP001370490"/>
    </source>
</evidence>
<dbReference type="PANTHER" id="PTHR11062:SF282">
    <property type="entry name" value="XYLOGLUCAN GALACTOSYLTRANSFERASE GT11-RELATED"/>
    <property type="match status" value="1"/>
</dbReference>
<evidence type="ECO:0000256" key="3">
    <source>
        <dbReference type="ARBA" id="ARBA00022676"/>
    </source>
</evidence>
<organism evidence="7 8">
    <name type="scientific">Dillenia turbinata</name>
    <dbReference type="NCBI Taxonomy" id="194707"/>
    <lineage>
        <taxon>Eukaryota</taxon>
        <taxon>Viridiplantae</taxon>
        <taxon>Streptophyta</taxon>
        <taxon>Embryophyta</taxon>
        <taxon>Tracheophyta</taxon>
        <taxon>Spermatophyta</taxon>
        <taxon>Magnoliopsida</taxon>
        <taxon>eudicotyledons</taxon>
        <taxon>Gunneridae</taxon>
        <taxon>Pentapetalae</taxon>
        <taxon>Dilleniales</taxon>
        <taxon>Dilleniaceae</taxon>
        <taxon>Dillenia</taxon>
    </lineage>
</organism>
<dbReference type="GO" id="GO:0016757">
    <property type="term" value="F:glycosyltransferase activity"/>
    <property type="evidence" value="ECO:0007669"/>
    <property type="project" value="UniProtKB-KW"/>
</dbReference>
<keyword evidence="4" id="KW-0812">Transmembrane</keyword>
<sequence>MMNWIGGSKLIQLPESRNMTILSIESSPFNSNDFAVPYLTYLHPSSDEQVLEWQNSMRHQKREYLFAFAGVQTPIMTDSVRREIVEQCHASSTYCKLLDSNSSTNCNCYNPQNVMKLFQSSPFCLRPAGNSYTRRSPFDSILAGCIPVFFQPGSPYVQYLWHLPENYSKYSVLIADEWVMPKNDSIEKMLLGIQVPRLESIEDACDIAVTRVLKRAETGQRLERGGAMTNIVHSLGRNMLCDEERILVALTFTISALLCLCRC</sequence>
<name>A0AAN8VPM0_9MAGN</name>
<reference evidence="7 8" key="1">
    <citation type="submission" date="2023-12" db="EMBL/GenBank/DDBJ databases">
        <title>A high-quality genome assembly for Dillenia turbinata (Dilleniales).</title>
        <authorList>
            <person name="Chanderbali A."/>
        </authorList>
    </citation>
    <scope>NUCLEOTIDE SEQUENCE [LARGE SCALE GENOMIC DNA]</scope>
    <source>
        <strain evidence="7">LSX21</strain>
        <tissue evidence="7">Leaf</tissue>
    </source>
</reference>
<evidence type="ECO:0000256" key="5">
    <source>
        <dbReference type="ARBA" id="ARBA00023034"/>
    </source>
</evidence>
<evidence type="ECO:0000256" key="2">
    <source>
        <dbReference type="ARBA" id="ARBA00010271"/>
    </source>
</evidence>
<dbReference type="InterPro" id="IPR040911">
    <property type="entry name" value="Exostosin_GT47"/>
</dbReference>
<proteinExistence type="inferred from homology"/>
<dbReference type="Pfam" id="PF03016">
    <property type="entry name" value="Exostosin_GT47"/>
    <property type="match status" value="1"/>
</dbReference>
<comment type="caution">
    <text evidence="7">The sequence shown here is derived from an EMBL/GenBank/DDBJ whole genome shotgun (WGS) entry which is preliminary data.</text>
</comment>
<dbReference type="EMBL" id="JBAMMX010000009">
    <property type="protein sequence ID" value="KAK6933476.1"/>
    <property type="molecule type" value="Genomic_DNA"/>
</dbReference>
<protein>
    <submittedName>
        <fullName evidence="7">Exostosin, GT47 domain</fullName>
    </submittedName>
</protein>
<evidence type="ECO:0000313" key="7">
    <source>
        <dbReference type="EMBL" id="KAK6933476.1"/>
    </source>
</evidence>
<dbReference type="InterPro" id="IPR004263">
    <property type="entry name" value="Exostosin"/>
</dbReference>
<comment type="similarity">
    <text evidence="2">Belongs to the glycosyltransferase 47 family.</text>
</comment>
<accession>A0AAN8VPM0</accession>
<dbReference type="PANTHER" id="PTHR11062">
    <property type="entry name" value="EXOSTOSIN HEPARAN SULFATE GLYCOSYLTRANSFERASE -RELATED"/>
    <property type="match status" value="1"/>
</dbReference>
<keyword evidence="5" id="KW-0333">Golgi apparatus</keyword>
<gene>
    <name evidence="7" type="ORF">RJ641_036370</name>
</gene>
<comment type="subcellular location">
    <subcellularLocation>
        <location evidence="1">Golgi apparatus membrane</location>
        <topology evidence="1">Single-pass type II membrane protein</topology>
    </subcellularLocation>
</comment>
<feature type="domain" description="Exostosin GT47" evidence="6">
    <location>
        <begin position="12"/>
        <end position="188"/>
    </location>
</feature>
<evidence type="ECO:0000256" key="1">
    <source>
        <dbReference type="ARBA" id="ARBA00004323"/>
    </source>
</evidence>
<dbReference type="Proteomes" id="UP001370490">
    <property type="component" value="Unassembled WGS sequence"/>
</dbReference>